<dbReference type="SUPFAM" id="SSF53098">
    <property type="entry name" value="Ribonuclease H-like"/>
    <property type="match status" value="1"/>
</dbReference>
<feature type="non-terminal residue" evidence="3">
    <location>
        <position position="1"/>
    </location>
</feature>
<dbReference type="Pfam" id="PF03564">
    <property type="entry name" value="DUF1759"/>
    <property type="match status" value="1"/>
</dbReference>
<feature type="compositionally biased region" description="Basic and acidic residues" evidence="1">
    <location>
        <begin position="1375"/>
        <end position="1394"/>
    </location>
</feature>
<sequence>LIEDLEERFRSLNRQPHDRSQTPSPRRRNSSRTRQRTPSISGKRTTPGKRTRCLFFVQKRRYGMSFLVDTRSEVSVLPSGTTLRNQLRTSDIPHLTAANETRIDVIGSREFTVDLGLTRSMRTSDSTQYPDARTTHLFKTATAPAGPTRTGSKGIRHSTGPGYYPTFQQQLGVITIAHGPKKTTEYWRPCGDYRRLNSVTMPDRYPIPNINDYVTQLSGQTIFSKVDLIRAYQQILVAQEDIPKTAITTPFGLYEYLRIPFGLEHHPFFVVLKSSSSAAKASSLWQKKRFIPRAATLLTPLERLTSSHGTHKKLKLPEDAVKAFVEMKEALANATLLSQPKDGAALSLVADASDYAADLSPRALVGSPCAYHPQTNGMVERFHRHLKTALAAHVNNSRRWIDALPQALLGILSSVKEDLRHAPAELVHTAKKQAVETSPRHIRTAGRSHIMTSSGRGLCRDHQSDSSQHFGATRQVGRKPRLWILFEEMKTETVKRRQQIEQRRLRGVIRQVMEQLETGSSEVTVLSAMDAQYAEAHRAQVALEDALPDGESLEAALDEWSELCKEVLTTRTKADTFLKEKDTGEAADVKPAPTEKLSPQSSLGKLQPVPLPKFDGDILQFKAFWDHFEVSVDRREDLGAITKLHHLRSCLTGAALKAVEGITVCAENYPEVVRTLHDRFHRVPEVVESHVSSVLGLRECSEDGTAELTRLHDELNCHFLELRALGKDVDTKLSGFHALLPMIKRKLPPDTLEAWRAFVQDMTDEQITSVAFLSFLLKQTRIKGFVRRRSPRKLEQKSTKGERFTTATVQVEPVGKCLMCSGIHPVEKCPRFVNLSVPERWQCVRKRGLCFGCLQKGHRKGNCQQNPVGTGQHPLLALENFHSHRTPWTAPSRGARSAAQPDAAAKEKAPESASAPDSEPEEGTSNRVATGLSPVGVHCSATIRTSGVLLPVVRAMASGENGRKRTVNCLLDSGFERSLIRTDIANELGLQGTPSSMTVRGVHGLSATVADSRHVRFLLGPMHEKVTDSESMKLELTALCIPSICDDLVASPTPWPSEIDLPPAAALASPPSPTPIHVLIGFDMYYRVLGRGLRISGEDGPIALETIFGWILCGPKAHCPAGRQETTLVSTATADRPAETTEELISLMRKFWEIDSTGVTQETAVDPNEETMEKFVALRRLRALRRRLDKSVDTAREYAAVIQTYLDNGWAEQVEEIGGPPGRTWYLPHHAVYQQDQSKTKCRVVFDGSATFRGTSLNQCLETGPRPEVVESHVSSVLGLRECSEDGTAELTRLHDELNCHFLELRALGKDVDTKLSGFHALLPMIKRKLRPDTLEAWRAFVQDMTDEQITSVAFLSFLLKQTRIKCSTRRKSHWKPEQKSHEGRALHDRDRPRGTSGECIRKRGLCFGCLQKGHRKGNCQQTPVGTGQHPLLTLENSHSRRSRGRTPWTAPSRSARSAAQPDAAVTEKAPESASATDSKPEDGTSNRVATGLSPVGVHCSATVRPPVSFCLLLERWRTVKMEGSGRSTAFWTVGTPSSMTVRGVHGLSATVADSRHVRFLLGPMHEKVTDSESMKLELTALCIPSICDDLVASPTPWPSEIDLPPAAALASPPMRHPWKNSVNRSPLRDQDTSSDCCGERRPRSCRTIAKSPCDA</sequence>
<dbReference type="GO" id="GO:0008270">
    <property type="term" value="F:zinc ion binding"/>
    <property type="evidence" value="ECO:0007669"/>
    <property type="project" value="InterPro"/>
</dbReference>
<comment type="caution">
    <text evidence="3">The sequence shown here is derived from an EMBL/GenBank/DDBJ whole genome shotgun (WGS) entry which is preliminary data.</text>
</comment>
<feature type="region of interest" description="Disordered" evidence="1">
    <location>
        <begin position="1415"/>
        <end position="1490"/>
    </location>
</feature>
<feature type="region of interest" description="Disordered" evidence="1">
    <location>
        <begin position="1370"/>
        <end position="1397"/>
    </location>
</feature>
<dbReference type="PANTHER" id="PTHR47331">
    <property type="entry name" value="PHD-TYPE DOMAIN-CONTAINING PROTEIN"/>
    <property type="match status" value="1"/>
</dbReference>
<evidence type="ECO:0000313" key="4">
    <source>
        <dbReference type="Proteomes" id="UP000054826"/>
    </source>
</evidence>
<feature type="region of interest" description="Disordered" evidence="1">
    <location>
        <begin position="1604"/>
        <end position="1644"/>
    </location>
</feature>
<dbReference type="PANTHER" id="PTHR47331:SF5">
    <property type="entry name" value="RIBONUCLEASE H"/>
    <property type="match status" value="1"/>
</dbReference>
<feature type="region of interest" description="Disordered" evidence="1">
    <location>
        <begin position="450"/>
        <end position="472"/>
    </location>
</feature>
<evidence type="ECO:0000259" key="2">
    <source>
        <dbReference type="SMART" id="SM00343"/>
    </source>
</evidence>
<feature type="compositionally biased region" description="Basic and acidic residues" evidence="1">
    <location>
        <begin position="1627"/>
        <end position="1643"/>
    </location>
</feature>
<organism evidence="3 4">
    <name type="scientific">Trichinella pseudospiralis</name>
    <name type="common">Parasitic roundworm</name>
    <dbReference type="NCBI Taxonomy" id="6337"/>
    <lineage>
        <taxon>Eukaryota</taxon>
        <taxon>Metazoa</taxon>
        <taxon>Ecdysozoa</taxon>
        <taxon>Nematoda</taxon>
        <taxon>Enoplea</taxon>
        <taxon>Dorylaimia</taxon>
        <taxon>Trichinellida</taxon>
        <taxon>Trichinellidae</taxon>
        <taxon>Trichinella</taxon>
    </lineage>
</organism>
<dbReference type="Pfam" id="PF00078">
    <property type="entry name" value="RVT_1"/>
    <property type="match status" value="1"/>
</dbReference>
<dbReference type="Proteomes" id="UP000054826">
    <property type="component" value="Unassembled WGS sequence"/>
</dbReference>
<feature type="region of interest" description="Disordered" evidence="1">
    <location>
        <begin position="582"/>
        <end position="603"/>
    </location>
</feature>
<dbReference type="SUPFAM" id="SSF56672">
    <property type="entry name" value="DNA/RNA polymerases"/>
    <property type="match status" value="1"/>
</dbReference>
<dbReference type="EMBL" id="JYDV01000002">
    <property type="protein sequence ID" value="KRZ45580.1"/>
    <property type="molecule type" value="Genomic_DNA"/>
</dbReference>
<dbReference type="InterPro" id="IPR012337">
    <property type="entry name" value="RNaseH-like_sf"/>
</dbReference>
<dbReference type="GO" id="GO:0006259">
    <property type="term" value="P:DNA metabolic process"/>
    <property type="evidence" value="ECO:0007669"/>
    <property type="project" value="UniProtKB-ARBA"/>
</dbReference>
<feature type="region of interest" description="Disordered" evidence="1">
    <location>
        <begin position="885"/>
        <end position="931"/>
    </location>
</feature>
<dbReference type="Gene3D" id="3.30.70.270">
    <property type="match status" value="2"/>
</dbReference>
<name>A0A0V1KEK7_TRIPS</name>
<dbReference type="InterPro" id="IPR043502">
    <property type="entry name" value="DNA/RNA_pol_sf"/>
</dbReference>
<dbReference type="GO" id="GO:0003676">
    <property type="term" value="F:nucleic acid binding"/>
    <property type="evidence" value="ECO:0007669"/>
    <property type="project" value="InterPro"/>
</dbReference>
<accession>A0A0V1KEK7</accession>
<dbReference type="InterPro" id="IPR043128">
    <property type="entry name" value="Rev_trsase/Diguanyl_cyclase"/>
</dbReference>
<evidence type="ECO:0000313" key="3">
    <source>
        <dbReference type="EMBL" id="KRZ45580.1"/>
    </source>
</evidence>
<dbReference type="GO" id="GO:0042575">
    <property type="term" value="C:DNA polymerase complex"/>
    <property type="evidence" value="ECO:0007669"/>
    <property type="project" value="UniProtKB-ARBA"/>
</dbReference>
<dbReference type="InterPro" id="IPR005312">
    <property type="entry name" value="DUF1759"/>
</dbReference>
<dbReference type="Gene3D" id="3.10.10.10">
    <property type="entry name" value="HIV Type 1 Reverse Transcriptase, subunit A, domain 1"/>
    <property type="match status" value="1"/>
</dbReference>
<feature type="region of interest" description="Disordered" evidence="1">
    <location>
        <begin position="1"/>
        <end position="49"/>
    </location>
</feature>
<feature type="domain" description="CCHC-type" evidence="2">
    <location>
        <begin position="1406"/>
        <end position="1422"/>
    </location>
</feature>
<dbReference type="Gene3D" id="3.30.420.10">
    <property type="entry name" value="Ribonuclease H-like superfamily/Ribonuclease H"/>
    <property type="match status" value="1"/>
</dbReference>
<dbReference type="InterPro" id="IPR000477">
    <property type="entry name" value="RT_dom"/>
</dbReference>
<feature type="compositionally biased region" description="Basic residues" evidence="1">
    <location>
        <begin position="25"/>
        <end position="35"/>
    </location>
</feature>
<dbReference type="InterPro" id="IPR036397">
    <property type="entry name" value="RNaseH_sf"/>
</dbReference>
<feature type="compositionally biased region" description="Low complexity" evidence="1">
    <location>
        <begin position="1451"/>
        <end position="1465"/>
    </location>
</feature>
<gene>
    <name evidence="3" type="primary">pol</name>
    <name evidence="3" type="ORF">T4C_12945</name>
</gene>
<dbReference type="SMART" id="SM00343">
    <property type="entry name" value="ZnF_C2HC"/>
    <property type="match status" value="2"/>
</dbReference>
<feature type="domain" description="CCHC-type" evidence="2">
    <location>
        <begin position="849"/>
        <end position="865"/>
    </location>
</feature>
<feature type="compositionally biased region" description="Basic and acidic residues" evidence="1">
    <location>
        <begin position="7"/>
        <end position="20"/>
    </location>
</feature>
<reference evidence="3 4" key="1">
    <citation type="submission" date="2015-01" db="EMBL/GenBank/DDBJ databases">
        <title>Evolution of Trichinella species and genotypes.</title>
        <authorList>
            <person name="Korhonen P.K."/>
            <person name="Edoardo P."/>
            <person name="Giuseppe L.R."/>
            <person name="Gasser R.B."/>
        </authorList>
    </citation>
    <scope>NUCLEOTIDE SEQUENCE [LARGE SCALE GENOMIC DNA]</scope>
    <source>
        <strain evidence="3">ISS176</strain>
    </source>
</reference>
<protein>
    <submittedName>
        <fullName evidence="3">Retrovirus-related Pol polyprotein from transposon</fullName>
    </submittedName>
</protein>
<feature type="compositionally biased region" description="Low complexity" evidence="1">
    <location>
        <begin position="1604"/>
        <end position="1614"/>
    </location>
</feature>
<evidence type="ECO:0000256" key="1">
    <source>
        <dbReference type="SAM" id="MobiDB-lite"/>
    </source>
</evidence>
<dbReference type="CDD" id="cd01647">
    <property type="entry name" value="RT_LTR"/>
    <property type="match status" value="1"/>
</dbReference>
<dbReference type="InterPro" id="IPR001878">
    <property type="entry name" value="Znf_CCHC"/>
</dbReference>
<proteinExistence type="predicted"/>